<sequence>MRKFLRVLPLRWRPKVMAIEEAKDLTELPLDKLIRNLKVYEMVLRNDGVISKPTKEKVNSLALKAKVTRGQTSNDSVCQDGSDEDKDEEKEFNSIVRNLWKLFKKGNRFKRENHFGNGGDRFDRGCGDRSKGVGSSRCERSCYGCGSKNHFGDDCLRA</sequence>
<dbReference type="PROSITE" id="PS50158">
    <property type="entry name" value="ZF_CCHC"/>
    <property type="match status" value="1"/>
</dbReference>
<accession>A0ABQ5GB86</accession>
<evidence type="ECO:0000313" key="4">
    <source>
        <dbReference type="Proteomes" id="UP001151760"/>
    </source>
</evidence>
<evidence type="ECO:0000313" key="3">
    <source>
        <dbReference type="EMBL" id="GJT72237.1"/>
    </source>
</evidence>
<keyword evidence="3" id="KW-0808">Transferase</keyword>
<keyword evidence="3" id="KW-0548">Nucleotidyltransferase</keyword>
<keyword evidence="1" id="KW-0479">Metal-binding</keyword>
<keyword evidence="1" id="KW-0862">Zinc</keyword>
<comment type="caution">
    <text evidence="3">The sequence shown here is derived from an EMBL/GenBank/DDBJ whole genome shotgun (WGS) entry which is preliminary data.</text>
</comment>
<proteinExistence type="predicted"/>
<keyword evidence="3" id="KW-0695">RNA-directed DNA polymerase</keyword>
<keyword evidence="4" id="KW-1185">Reference proteome</keyword>
<evidence type="ECO:0000259" key="2">
    <source>
        <dbReference type="PROSITE" id="PS50158"/>
    </source>
</evidence>
<reference evidence="3" key="1">
    <citation type="journal article" date="2022" name="Int. J. Mol. Sci.">
        <title>Draft Genome of Tanacetum Coccineum: Genomic Comparison of Closely Related Tanacetum-Family Plants.</title>
        <authorList>
            <person name="Yamashiro T."/>
            <person name="Shiraishi A."/>
            <person name="Nakayama K."/>
            <person name="Satake H."/>
        </authorList>
    </citation>
    <scope>NUCLEOTIDE SEQUENCE</scope>
</reference>
<reference evidence="3" key="2">
    <citation type="submission" date="2022-01" db="EMBL/GenBank/DDBJ databases">
        <authorList>
            <person name="Yamashiro T."/>
            <person name="Shiraishi A."/>
            <person name="Satake H."/>
            <person name="Nakayama K."/>
        </authorList>
    </citation>
    <scope>NUCLEOTIDE SEQUENCE</scope>
</reference>
<dbReference type="GO" id="GO:0003964">
    <property type="term" value="F:RNA-directed DNA polymerase activity"/>
    <property type="evidence" value="ECO:0007669"/>
    <property type="project" value="UniProtKB-KW"/>
</dbReference>
<dbReference type="EMBL" id="BQNB010018240">
    <property type="protein sequence ID" value="GJT72237.1"/>
    <property type="molecule type" value="Genomic_DNA"/>
</dbReference>
<gene>
    <name evidence="3" type="ORF">Tco_1031523</name>
</gene>
<keyword evidence="1" id="KW-0863">Zinc-finger</keyword>
<dbReference type="Proteomes" id="UP001151760">
    <property type="component" value="Unassembled WGS sequence"/>
</dbReference>
<protein>
    <submittedName>
        <fullName evidence="3">Reverse transcriptase domain-containing protein</fullName>
    </submittedName>
</protein>
<organism evidence="3 4">
    <name type="scientific">Tanacetum coccineum</name>
    <dbReference type="NCBI Taxonomy" id="301880"/>
    <lineage>
        <taxon>Eukaryota</taxon>
        <taxon>Viridiplantae</taxon>
        <taxon>Streptophyta</taxon>
        <taxon>Embryophyta</taxon>
        <taxon>Tracheophyta</taxon>
        <taxon>Spermatophyta</taxon>
        <taxon>Magnoliopsida</taxon>
        <taxon>eudicotyledons</taxon>
        <taxon>Gunneridae</taxon>
        <taxon>Pentapetalae</taxon>
        <taxon>asterids</taxon>
        <taxon>campanulids</taxon>
        <taxon>Asterales</taxon>
        <taxon>Asteraceae</taxon>
        <taxon>Asteroideae</taxon>
        <taxon>Anthemideae</taxon>
        <taxon>Anthemidinae</taxon>
        <taxon>Tanacetum</taxon>
    </lineage>
</organism>
<evidence type="ECO:0000256" key="1">
    <source>
        <dbReference type="PROSITE-ProRule" id="PRU00047"/>
    </source>
</evidence>
<feature type="domain" description="CCHC-type" evidence="2">
    <location>
        <begin position="142"/>
        <end position="155"/>
    </location>
</feature>
<dbReference type="InterPro" id="IPR001878">
    <property type="entry name" value="Znf_CCHC"/>
</dbReference>
<name>A0ABQ5GB86_9ASTR</name>